<feature type="domain" description="RCK C-terminal" evidence="2">
    <location>
        <begin position="137"/>
        <end position="220"/>
    </location>
</feature>
<dbReference type="PANTHER" id="PTHR43833:SF7">
    <property type="entry name" value="KTR SYSTEM POTASSIUM UPTAKE PROTEIN C"/>
    <property type="match status" value="1"/>
</dbReference>
<comment type="caution">
    <text evidence="3">The sequence shown here is derived from an EMBL/GenBank/DDBJ whole genome shotgun (WGS) entry which is preliminary data.</text>
</comment>
<reference evidence="3" key="2">
    <citation type="journal article" date="2021" name="PeerJ">
        <title>Extensive microbial diversity within the chicken gut microbiome revealed by metagenomics and culture.</title>
        <authorList>
            <person name="Gilroy R."/>
            <person name="Ravi A."/>
            <person name="Getino M."/>
            <person name="Pursley I."/>
            <person name="Horton D.L."/>
            <person name="Alikhan N.F."/>
            <person name="Baker D."/>
            <person name="Gharbi K."/>
            <person name="Hall N."/>
            <person name="Watson M."/>
            <person name="Adriaenssens E.M."/>
            <person name="Foster-Nyarko E."/>
            <person name="Jarju S."/>
            <person name="Secka A."/>
            <person name="Antonio M."/>
            <person name="Oren A."/>
            <person name="Chaudhuri R.R."/>
            <person name="La Ragione R."/>
            <person name="Hildebrand F."/>
            <person name="Pallen M.J."/>
        </authorList>
    </citation>
    <scope>NUCLEOTIDE SEQUENCE</scope>
    <source>
        <strain evidence="3">F6-4510</strain>
    </source>
</reference>
<protein>
    <submittedName>
        <fullName evidence="3">TrkA family potassium uptake protein</fullName>
    </submittedName>
</protein>
<dbReference type="Pfam" id="PF02080">
    <property type="entry name" value="TrkA_C"/>
    <property type="match status" value="1"/>
</dbReference>
<dbReference type="Gene3D" id="3.30.70.1450">
    <property type="entry name" value="Regulator of K+ conductance, C-terminal domain"/>
    <property type="match status" value="1"/>
</dbReference>
<dbReference type="Proteomes" id="UP000823611">
    <property type="component" value="Unassembled WGS sequence"/>
</dbReference>
<proteinExistence type="predicted"/>
<evidence type="ECO:0000259" key="1">
    <source>
        <dbReference type="PROSITE" id="PS51201"/>
    </source>
</evidence>
<accession>A0A9D9H2N5</accession>
<dbReference type="PANTHER" id="PTHR43833">
    <property type="entry name" value="POTASSIUM CHANNEL PROTEIN 2-RELATED-RELATED"/>
    <property type="match status" value="1"/>
</dbReference>
<dbReference type="GO" id="GO:0008324">
    <property type="term" value="F:monoatomic cation transmembrane transporter activity"/>
    <property type="evidence" value="ECO:0007669"/>
    <property type="project" value="InterPro"/>
</dbReference>
<dbReference type="InterPro" id="IPR006037">
    <property type="entry name" value="RCK_C"/>
</dbReference>
<organism evidence="3 4">
    <name type="scientific">Candidatus Fimicola merdigallinarum</name>
    <dbReference type="NCBI Taxonomy" id="2840819"/>
    <lineage>
        <taxon>Bacteria</taxon>
        <taxon>Bacillati</taxon>
        <taxon>Bacillota</taxon>
        <taxon>Clostridia</taxon>
        <taxon>Lachnospirales</taxon>
        <taxon>Lachnospiraceae</taxon>
        <taxon>Lachnospiraceae incertae sedis</taxon>
        <taxon>Candidatus Fimicola</taxon>
    </lineage>
</organism>
<dbReference type="SUPFAM" id="SSF116726">
    <property type="entry name" value="TrkA C-terminal domain-like"/>
    <property type="match status" value="1"/>
</dbReference>
<dbReference type="InterPro" id="IPR003148">
    <property type="entry name" value="RCK_N"/>
</dbReference>
<dbReference type="PROSITE" id="PS51201">
    <property type="entry name" value="RCK_N"/>
    <property type="match status" value="1"/>
</dbReference>
<evidence type="ECO:0000259" key="2">
    <source>
        <dbReference type="PROSITE" id="PS51202"/>
    </source>
</evidence>
<dbReference type="EMBL" id="JADIMX010000004">
    <property type="protein sequence ID" value="MBO8433714.1"/>
    <property type="molecule type" value="Genomic_DNA"/>
</dbReference>
<evidence type="ECO:0000313" key="4">
    <source>
        <dbReference type="Proteomes" id="UP000823611"/>
    </source>
</evidence>
<dbReference type="InterPro" id="IPR036291">
    <property type="entry name" value="NAD(P)-bd_dom_sf"/>
</dbReference>
<reference evidence="3" key="1">
    <citation type="submission" date="2020-10" db="EMBL/GenBank/DDBJ databases">
        <authorList>
            <person name="Gilroy R."/>
        </authorList>
    </citation>
    <scope>NUCLEOTIDE SEQUENCE</scope>
    <source>
        <strain evidence="3">F6-4510</strain>
    </source>
</reference>
<dbReference type="SUPFAM" id="SSF51735">
    <property type="entry name" value="NAD(P)-binding Rossmann-fold domains"/>
    <property type="match status" value="1"/>
</dbReference>
<dbReference type="Gene3D" id="3.40.50.720">
    <property type="entry name" value="NAD(P)-binding Rossmann-like Domain"/>
    <property type="match status" value="1"/>
</dbReference>
<sequence>MKLNNQFIVLGLGRFGMSIAKTLSEKGCDVLAVDNNAEVVQNAMEFVTHAVKADITDEIALKSLGIGNFDVAIIAIGSNLEASVMATLIAKEAGVKYIVTKATDEMAKKVLKKIGADRVIFPEREMGVRIANSLLYGNFFEFIELSDEFGIAEITPNKDWIGQTIAGCEIRGKYGLNIVAVKHGGKVDVTPSATYVFKEDDIIIVLGENKVIQDFMESVG</sequence>
<feature type="domain" description="RCK N-terminal" evidence="1">
    <location>
        <begin position="4"/>
        <end position="120"/>
    </location>
</feature>
<gene>
    <name evidence="3" type="ORF">IAC55_00145</name>
</gene>
<dbReference type="PROSITE" id="PS51202">
    <property type="entry name" value="RCK_C"/>
    <property type="match status" value="1"/>
</dbReference>
<dbReference type="InterPro" id="IPR050721">
    <property type="entry name" value="Trk_Ktr_HKT_K-transport"/>
</dbReference>
<dbReference type="GO" id="GO:0006813">
    <property type="term" value="P:potassium ion transport"/>
    <property type="evidence" value="ECO:0007669"/>
    <property type="project" value="InterPro"/>
</dbReference>
<dbReference type="Pfam" id="PF02254">
    <property type="entry name" value="TrkA_N"/>
    <property type="match status" value="1"/>
</dbReference>
<dbReference type="AlphaFoldDB" id="A0A9D9H2N5"/>
<dbReference type="InterPro" id="IPR036721">
    <property type="entry name" value="RCK_C_sf"/>
</dbReference>
<evidence type="ECO:0000313" key="3">
    <source>
        <dbReference type="EMBL" id="MBO8433714.1"/>
    </source>
</evidence>
<name>A0A9D9H2N5_9FIRM</name>